<reference evidence="1 2" key="2">
    <citation type="submission" date="2018-06" db="EMBL/GenBank/DDBJ databases">
        <title>Sequencing of bacterial isolates from soil warming experiment in Harvard Forest, Massachusetts, USA.</title>
        <authorList>
            <person name="Deangelis K.PhD."/>
        </authorList>
    </citation>
    <scope>NUCLEOTIDE SEQUENCE [LARGE SCALE GENOMIC DNA]</scope>
    <source>
        <strain evidence="1 2">GAS496</strain>
    </source>
</reference>
<organism evidence="1 2">
    <name type="scientific">Mycolicibacterium moriokaense</name>
    <dbReference type="NCBI Taxonomy" id="39691"/>
    <lineage>
        <taxon>Bacteria</taxon>
        <taxon>Bacillati</taxon>
        <taxon>Actinomycetota</taxon>
        <taxon>Actinomycetes</taxon>
        <taxon>Mycobacteriales</taxon>
        <taxon>Mycobacteriaceae</taxon>
        <taxon>Mycolicibacterium</taxon>
    </lineage>
</organism>
<accession>A0A318HAL2</accession>
<dbReference type="Proteomes" id="UP000247781">
    <property type="component" value="Unassembled WGS sequence"/>
</dbReference>
<comment type="caution">
    <text evidence="1">The sequence shown here is derived from an EMBL/GenBank/DDBJ whole genome shotgun (WGS) entry which is preliminary data.</text>
</comment>
<protein>
    <submittedName>
        <fullName evidence="1">Uncharacterized protein</fullName>
    </submittedName>
</protein>
<proteinExistence type="predicted"/>
<reference evidence="2" key="1">
    <citation type="submission" date="2018-05" db="EMBL/GenBank/DDBJ databases">
        <authorList>
            <person name="Deangelis K."/>
            <person name="Huntemann M."/>
            <person name="Clum A."/>
            <person name="Pillay M."/>
            <person name="Palaniappan K."/>
            <person name="Varghese N."/>
            <person name="Mikhailova N."/>
            <person name="Stamatis D."/>
            <person name="Reddy T."/>
            <person name="Daum C."/>
            <person name="Shapiro N."/>
            <person name="Ivanova N."/>
            <person name="Kyrpides N."/>
            <person name="Woyke T."/>
        </authorList>
    </citation>
    <scope>NUCLEOTIDE SEQUENCE [LARGE SCALE GENOMIC DNA]</scope>
    <source>
        <strain evidence="2">GAS496</strain>
    </source>
</reference>
<name>A0A318HAL2_9MYCO</name>
<dbReference type="RefSeq" id="WP_110318582.1">
    <property type="nucleotide sequence ID" value="NZ_QJJU01000019.1"/>
</dbReference>
<evidence type="ECO:0000313" key="2">
    <source>
        <dbReference type="Proteomes" id="UP000247781"/>
    </source>
</evidence>
<dbReference type="EMBL" id="QJJU01000019">
    <property type="protein sequence ID" value="PXX05116.1"/>
    <property type="molecule type" value="Genomic_DNA"/>
</dbReference>
<dbReference type="OrthoDB" id="4745985at2"/>
<dbReference type="AlphaFoldDB" id="A0A318HAL2"/>
<keyword evidence="2" id="KW-1185">Reference proteome</keyword>
<sequence>MTNTTITRRFARYIALPAVSAGIIGGAAIGLAGTANAGTYSYEPTPRPGIVATPNTIARPPIVVMPGGQWHRHHGFGFGFEMPAGE</sequence>
<gene>
    <name evidence="1" type="ORF">C8E89_11921</name>
</gene>
<evidence type="ECO:0000313" key="1">
    <source>
        <dbReference type="EMBL" id="PXX05116.1"/>
    </source>
</evidence>